<feature type="compositionally biased region" description="Low complexity" evidence="1">
    <location>
        <begin position="618"/>
        <end position="678"/>
    </location>
</feature>
<feature type="compositionally biased region" description="Low complexity" evidence="1">
    <location>
        <begin position="383"/>
        <end position="412"/>
    </location>
</feature>
<feature type="region of interest" description="Disordered" evidence="1">
    <location>
        <begin position="61"/>
        <end position="98"/>
    </location>
</feature>
<dbReference type="InParanoid" id="A0A286UFS4"/>
<feature type="region of interest" description="Disordered" evidence="1">
    <location>
        <begin position="879"/>
        <end position="902"/>
    </location>
</feature>
<feature type="region of interest" description="Disordered" evidence="1">
    <location>
        <begin position="599"/>
        <end position="692"/>
    </location>
</feature>
<feature type="compositionally biased region" description="Polar residues" evidence="1">
    <location>
        <begin position="305"/>
        <end position="315"/>
    </location>
</feature>
<feature type="region of interest" description="Disordered" evidence="1">
    <location>
        <begin position="139"/>
        <end position="347"/>
    </location>
</feature>
<accession>A0A286UFS4</accession>
<gene>
    <name evidence="2" type="ORF">PNOK_0531400</name>
</gene>
<evidence type="ECO:0000313" key="2">
    <source>
        <dbReference type="EMBL" id="PAV18472.1"/>
    </source>
</evidence>
<feature type="region of interest" description="Disordered" evidence="1">
    <location>
        <begin position="375"/>
        <end position="415"/>
    </location>
</feature>
<dbReference type="AlphaFoldDB" id="A0A286UFS4"/>
<name>A0A286UFS4_9AGAM</name>
<organism evidence="2 3">
    <name type="scientific">Pyrrhoderma noxium</name>
    <dbReference type="NCBI Taxonomy" id="2282107"/>
    <lineage>
        <taxon>Eukaryota</taxon>
        <taxon>Fungi</taxon>
        <taxon>Dikarya</taxon>
        <taxon>Basidiomycota</taxon>
        <taxon>Agaricomycotina</taxon>
        <taxon>Agaricomycetes</taxon>
        <taxon>Hymenochaetales</taxon>
        <taxon>Hymenochaetaceae</taxon>
        <taxon>Pyrrhoderma</taxon>
    </lineage>
</organism>
<sequence length="1163" mass="127418">MLATAPGLRRTPLAPLDLQLSMNKDIDMSNEDAFQAPRKSSITLTNATRPTPYVQRNLPRRYTQGQRRTSLPALHHSYESGLTPPTPMPTTATAVSHPDYIHDDENDIYSRLSTFTFGDAQPSQFQLVASSSRAPDDVLMDSLSPLDKTPRPSVAYSAGRKLSSVSANKDKSGWSSPSSDEEERRRSTRAKMRAIDDGTRRPSLPTNDIQHASSSGSLDKGKGRETEHKKAQQPASPSEVELDTDVDLLSASADDTERHRRDMHSHDTSRSDLGSVFGHEEEMETNVESGGEKTDEADVQRKDSAQTWTESTMNRRGSLPMDIPTSSRSSHVHHPYHDDFGNNSYSPEFDARARAQAQLRRPSRSVDDDLQRAARNLQRKASHVSATASVSTGSGHGSLGMESSLGSGPSSEPDMRGVAMAQAIAQAHLDAQQQAESTNPSINDNDEPYQGLDLNYILAGTGGSGVGLNKSGNDSWSGRLSVGSSIVASREQREREREPSWAANWNITSGRRQSTATVNDDTFLRFVKRHDLSYDERKREWTFMRERADTDNWPKPGQEIWRCLWVGRYRVDRVHSKNADPSKPLQGTSIFYLPWSSTSSKTPQNKFKYSTSSKEDTSTGTVGSISTTGTASGTGRSQQTASGSGTNSATTSTTSVSSSRGASTSMTSNSKKSSSEMSPTIQNKSSMLRLRVDREREKYMENPTDRKGKGVIRSPIATESPGVKAFSGELATPGANISDLEKPYSHPSTVASMEGSSRPISSIAETASFVSEGSQQFSSAVSAWDQSSTASSQRDSLWSAHPRGMDLLYQLQTAKMNAAARGSVGSLEDTPIRTSHAEAFATLDPPFIEYLRSHSTNYDGASEHDSQPSRFRGLRKLFHPQPQRNTPKHSPQGPPANATVLEGHYTPPWLTMAARSKQEEQERVIKNLNASFRDVGLLPTFKPSRNRETKKGKRNSENVFDQIPDDALYMLLPMWPGETDPNSIAEEYLDFEVPLHERQYLLVYYVPNELDKKKSDEKKRMRSQTPSGSSLHSEASTARLSKNIVSLTSFNILARLVSYKDVNGSGIRVPTSGLSVSGPMEDAVRAIPQIRFQVDDLALIIAFCASRDRGVEVVPEGVEKLGLCLPRTSPDPDSDAPLSSLGRAAVEMAWLGALAVMGFGNVA</sequence>
<evidence type="ECO:0000313" key="3">
    <source>
        <dbReference type="Proteomes" id="UP000217199"/>
    </source>
</evidence>
<dbReference type="STRING" id="2282107.A0A286UFS4"/>
<reference evidence="2 3" key="1">
    <citation type="journal article" date="2017" name="Mol. Ecol.">
        <title>Comparative and population genomic landscape of Phellinus noxius: A hypervariable fungus causing root rot in trees.</title>
        <authorList>
            <person name="Chung C.L."/>
            <person name="Lee T.J."/>
            <person name="Akiba M."/>
            <person name="Lee H.H."/>
            <person name="Kuo T.H."/>
            <person name="Liu D."/>
            <person name="Ke H.M."/>
            <person name="Yokoi T."/>
            <person name="Roa M.B."/>
            <person name="Lu M.J."/>
            <person name="Chang Y.Y."/>
            <person name="Ann P.J."/>
            <person name="Tsai J.N."/>
            <person name="Chen C.Y."/>
            <person name="Tzean S.S."/>
            <person name="Ota Y."/>
            <person name="Hattori T."/>
            <person name="Sahashi N."/>
            <person name="Liou R.F."/>
            <person name="Kikuchi T."/>
            <person name="Tsai I.J."/>
        </authorList>
    </citation>
    <scope>NUCLEOTIDE SEQUENCE [LARGE SCALE GENOMIC DNA]</scope>
    <source>
        <strain evidence="2 3">FFPRI411160</strain>
    </source>
</reference>
<comment type="caution">
    <text evidence="2">The sequence shown here is derived from an EMBL/GenBank/DDBJ whole genome shotgun (WGS) entry which is preliminary data.</text>
</comment>
<proteinExistence type="predicted"/>
<protein>
    <submittedName>
        <fullName evidence="2">Uncharacterized protein</fullName>
    </submittedName>
</protein>
<dbReference type="EMBL" id="NBII01000005">
    <property type="protein sequence ID" value="PAV18472.1"/>
    <property type="molecule type" value="Genomic_DNA"/>
</dbReference>
<feature type="compositionally biased region" description="Polar residues" evidence="1">
    <location>
        <begin position="1023"/>
        <end position="1035"/>
    </location>
</feature>
<feature type="compositionally biased region" description="Basic and acidic residues" evidence="1">
    <location>
        <begin position="290"/>
        <end position="304"/>
    </location>
</feature>
<feature type="compositionally biased region" description="Polar residues" evidence="1">
    <location>
        <begin position="431"/>
        <end position="443"/>
    </location>
</feature>
<dbReference type="OrthoDB" id="3357948at2759"/>
<feature type="region of interest" description="Disordered" evidence="1">
    <location>
        <begin position="427"/>
        <end position="447"/>
    </location>
</feature>
<keyword evidence="3" id="KW-1185">Reference proteome</keyword>
<dbReference type="Proteomes" id="UP000217199">
    <property type="component" value="Unassembled WGS sequence"/>
</dbReference>
<feature type="compositionally biased region" description="Basic and acidic residues" evidence="1">
    <location>
        <begin position="255"/>
        <end position="270"/>
    </location>
</feature>
<feature type="compositionally biased region" description="Polar residues" evidence="1">
    <location>
        <begin position="204"/>
        <end position="217"/>
    </location>
</feature>
<feature type="region of interest" description="Disordered" evidence="1">
    <location>
        <begin position="1014"/>
        <end position="1035"/>
    </location>
</feature>
<feature type="compositionally biased region" description="Basic and acidic residues" evidence="1">
    <location>
        <begin position="219"/>
        <end position="230"/>
    </location>
</feature>
<feature type="compositionally biased region" description="Polar residues" evidence="1">
    <location>
        <begin position="599"/>
        <end position="612"/>
    </location>
</feature>
<evidence type="ECO:0000256" key="1">
    <source>
        <dbReference type="SAM" id="MobiDB-lite"/>
    </source>
</evidence>